<gene>
    <name evidence="8" type="ORF">FYJ85_13110</name>
</gene>
<evidence type="ECO:0000256" key="3">
    <source>
        <dbReference type="ARBA" id="ARBA00022475"/>
    </source>
</evidence>
<dbReference type="PANTHER" id="PTHR43823">
    <property type="entry name" value="SPORULATION PROTEIN YKVU"/>
    <property type="match status" value="1"/>
</dbReference>
<evidence type="ECO:0000256" key="1">
    <source>
        <dbReference type="ARBA" id="ARBA00004651"/>
    </source>
</evidence>
<feature type="transmembrane region" description="Helical" evidence="7">
    <location>
        <begin position="391"/>
        <end position="411"/>
    </location>
</feature>
<evidence type="ECO:0000256" key="7">
    <source>
        <dbReference type="SAM" id="Phobius"/>
    </source>
</evidence>
<comment type="caution">
    <text evidence="8">The sequence shown here is derived from an EMBL/GenBank/DDBJ whole genome shotgun (WGS) entry which is preliminary data.</text>
</comment>
<organism evidence="8 9">
    <name type="scientific">Victivallis lenta</name>
    <dbReference type="NCBI Taxonomy" id="2606640"/>
    <lineage>
        <taxon>Bacteria</taxon>
        <taxon>Pseudomonadati</taxon>
        <taxon>Lentisphaerota</taxon>
        <taxon>Lentisphaeria</taxon>
        <taxon>Victivallales</taxon>
        <taxon>Victivallaceae</taxon>
        <taxon>Victivallis</taxon>
    </lineage>
</organism>
<feature type="transmembrane region" description="Helical" evidence="7">
    <location>
        <begin position="244"/>
        <end position="264"/>
    </location>
</feature>
<dbReference type="PANTHER" id="PTHR43823:SF3">
    <property type="entry name" value="MULTIDRUG EXPORT PROTEIN MEPA"/>
    <property type="match status" value="1"/>
</dbReference>
<keyword evidence="9" id="KW-1185">Reference proteome</keyword>
<feature type="transmembrane region" description="Helical" evidence="7">
    <location>
        <begin position="312"/>
        <end position="335"/>
    </location>
</feature>
<reference evidence="8 9" key="1">
    <citation type="submission" date="2019-08" db="EMBL/GenBank/DDBJ databases">
        <title>In-depth cultivation of the pig gut microbiome towards novel bacterial diversity and tailored functional studies.</title>
        <authorList>
            <person name="Wylensek D."/>
            <person name="Hitch T.C.A."/>
            <person name="Clavel T."/>
        </authorList>
    </citation>
    <scope>NUCLEOTIDE SEQUENCE [LARGE SCALE GENOMIC DNA]</scope>
    <source>
        <strain evidence="8 9">BBE-744-WT-12</strain>
    </source>
</reference>
<evidence type="ECO:0000256" key="2">
    <source>
        <dbReference type="ARBA" id="ARBA00022448"/>
    </source>
</evidence>
<feature type="transmembrane region" description="Helical" evidence="7">
    <location>
        <begin position="194"/>
        <end position="215"/>
    </location>
</feature>
<keyword evidence="4 7" id="KW-0812">Transmembrane</keyword>
<dbReference type="InterPro" id="IPR002528">
    <property type="entry name" value="MATE_fam"/>
</dbReference>
<dbReference type="PIRSF" id="PIRSF006603">
    <property type="entry name" value="DinF"/>
    <property type="match status" value="1"/>
</dbReference>
<evidence type="ECO:0000256" key="4">
    <source>
        <dbReference type="ARBA" id="ARBA00022692"/>
    </source>
</evidence>
<dbReference type="EMBL" id="VUNS01000014">
    <property type="protein sequence ID" value="MST97979.1"/>
    <property type="molecule type" value="Genomic_DNA"/>
</dbReference>
<protein>
    <submittedName>
        <fullName evidence="8">MATE family efflux transporter</fullName>
    </submittedName>
</protein>
<feature type="transmembrane region" description="Helical" evidence="7">
    <location>
        <begin position="12"/>
        <end position="35"/>
    </location>
</feature>
<keyword evidence="5 7" id="KW-1133">Transmembrane helix</keyword>
<feature type="transmembrane region" description="Helical" evidence="7">
    <location>
        <begin position="361"/>
        <end position="379"/>
    </location>
</feature>
<keyword evidence="6 7" id="KW-0472">Membrane</keyword>
<evidence type="ECO:0000313" key="9">
    <source>
        <dbReference type="Proteomes" id="UP000435649"/>
    </source>
</evidence>
<dbReference type="GO" id="GO:0005886">
    <property type="term" value="C:plasma membrane"/>
    <property type="evidence" value="ECO:0007669"/>
    <property type="project" value="UniProtKB-SubCell"/>
</dbReference>
<feature type="transmembrane region" description="Helical" evidence="7">
    <location>
        <begin position="135"/>
        <end position="157"/>
    </location>
</feature>
<keyword evidence="2" id="KW-0813">Transport</keyword>
<evidence type="ECO:0000313" key="8">
    <source>
        <dbReference type="EMBL" id="MST97979.1"/>
    </source>
</evidence>
<proteinExistence type="predicted"/>
<dbReference type="AlphaFoldDB" id="A0A844G6P4"/>
<dbReference type="GO" id="GO:0015297">
    <property type="term" value="F:antiporter activity"/>
    <property type="evidence" value="ECO:0007669"/>
    <property type="project" value="InterPro"/>
</dbReference>
<keyword evidence="3" id="KW-1003">Cell membrane</keyword>
<dbReference type="InterPro" id="IPR051327">
    <property type="entry name" value="MATE_MepA_subfamily"/>
</dbReference>
<feature type="transmembrane region" description="Helical" evidence="7">
    <location>
        <begin position="55"/>
        <end position="76"/>
    </location>
</feature>
<feature type="transmembrane region" description="Helical" evidence="7">
    <location>
        <begin position="417"/>
        <end position="437"/>
    </location>
</feature>
<evidence type="ECO:0000256" key="6">
    <source>
        <dbReference type="ARBA" id="ARBA00023136"/>
    </source>
</evidence>
<name>A0A844G6P4_9BACT</name>
<accession>A0A844G6P4</accession>
<dbReference type="RefSeq" id="WP_106055608.1">
    <property type="nucleotide sequence ID" value="NZ_CALXOB010000029.1"/>
</dbReference>
<sequence>MDPATKMLRNPVIPTYFSIALPWTMATMASSSAAIVDGIFVGNFVGANALAAVNLVMPLFTLIGGISTVISTGSVVKYAKYAGEHDWEKAAAIFTKSMIVLTVFSLLFTLAAFAFTDGILHVLSVNAELYGLSRLYLRITAAFQAFMILGFGLSFFVRVDGSPAVASVAVTGGAVLNILLDWLFLAVFGFGLAGAAYATGLSFVFTLAVACCRLPRRDCRLRLTRRLGCWRDFLGAVYNGSSELLNEISGGFIVFLINGIMIRAAGASGVAGFAVISYLLVFGMMAAFGFSDSLSPLVSCNMAAGKRGRATAFLLTACLTVFGIGALLFAVLTLWPEPLLRAFLPEDAAALQIAQEFLHGFRWMFLLAGVNIVFTSYFTGLHKPLCSLVTAGLRGMLLPLLLVWTFFRVWGIPGSAAAVPVSELLTFTVGAVIIFRLNRRHLSRGRRAAVLVHLPRIR</sequence>
<feature type="transmembrane region" description="Helical" evidence="7">
    <location>
        <begin position="164"/>
        <end position="188"/>
    </location>
</feature>
<feature type="transmembrane region" description="Helical" evidence="7">
    <location>
        <begin position="97"/>
        <end position="115"/>
    </location>
</feature>
<dbReference type="InterPro" id="IPR048279">
    <property type="entry name" value="MdtK-like"/>
</dbReference>
<feature type="transmembrane region" description="Helical" evidence="7">
    <location>
        <begin position="270"/>
        <end position="291"/>
    </location>
</feature>
<dbReference type="GO" id="GO:0042910">
    <property type="term" value="F:xenobiotic transmembrane transporter activity"/>
    <property type="evidence" value="ECO:0007669"/>
    <property type="project" value="InterPro"/>
</dbReference>
<comment type="subcellular location">
    <subcellularLocation>
        <location evidence="1">Cell membrane</location>
        <topology evidence="1">Multi-pass membrane protein</topology>
    </subcellularLocation>
</comment>
<dbReference type="Pfam" id="PF01554">
    <property type="entry name" value="MatE"/>
    <property type="match status" value="2"/>
</dbReference>
<evidence type="ECO:0000256" key="5">
    <source>
        <dbReference type="ARBA" id="ARBA00022989"/>
    </source>
</evidence>
<dbReference type="Proteomes" id="UP000435649">
    <property type="component" value="Unassembled WGS sequence"/>
</dbReference>